<name>A0A9P5Z2K6_9AGAR</name>
<reference evidence="1" key="1">
    <citation type="submission" date="2020-11" db="EMBL/GenBank/DDBJ databases">
        <authorList>
            <consortium name="DOE Joint Genome Institute"/>
            <person name="Ahrendt S."/>
            <person name="Riley R."/>
            <person name="Andreopoulos W."/>
            <person name="Labutti K."/>
            <person name="Pangilinan J."/>
            <person name="Ruiz-Duenas F.J."/>
            <person name="Barrasa J.M."/>
            <person name="Sanchez-Garcia M."/>
            <person name="Camarero S."/>
            <person name="Miyauchi S."/>
            <person name="Serrano A."/>
            <person name="Linde D."/>
            <person name="Babiker R."/>
            <person name="Drula E."/>
            <person name="Ayuso-Fernandez I."/>
            <person name="Pacheco R."/>
            <person name="Padilla G."/>
            <person name="Ferreira P."/>
            <person name="Barriuso J."/>
            <person name="Kellner H."/>
            <person name="Castanera R."/>
            <person name="Alfaro M."/>
            <person name="Ramirez L."/>
            <person name="Pisabarro A.G."/>
            <person name="Kuo A."/>
            <person name="Tritt A."/>
            <person name="Lipzen A."/>
            <person name="He G."/>
            <person name="Yan M."/>
            <person name="Ng V."/>
            <person name="Cullen D."/>
            <person name="Martin F."/>
            <person name="Rosso M.-N."/>
            <person name="Henrissat B."/>
            <person name="Hibbett D."/>
            <person name="Martinez A.T."/>
            <person name="Grigoriev I.V."/>
        </authorList>
    </citation>
    <scope>NUCLEOTIDE SEQUENCE</scope>
    <source>
        <strain evidence="1">CIRM-BRFM 674</strain>
    </source>
</reference>
<dbReference type="OrthoDB" id="5364171at2759"/>
<dbReference type="AlphaFoldDB" id="A0A9P5Z2K6"/>
<dbReference type="Proteomes" id="UP000807469">
    <property type="component" value="Unassembled WGS sequence"/>
</dbReference>
<proteinExistence type="predicted"/>
<evidence type="ECO:0000313" key="1">
    <source>
        <dbReference type="EMBL" id="KAF9480243.1"/>
    </source>
</evidence>
<keyword evidence="2" id="KW-1185">Reference proteome</keyword>
<comment type="caution">
    <text evidence="1">The sequence shown here is derived from an EMBL/GenBank/DDBJ whole genome shotgun (WGS) entry which is preliminary data.</text>
</comment>
<protein>
    <submittedName>
        <fullName evidence="1">Uncharacterized protein</fullName>
    </submittedName>
</protein>
<dbReference type="EMBL" id="MU155198">
    <property type="protein sequence ID" value="KAF9480243.1"/>
    <property type="molecule type" value="Genomic_DNA"/>
</dbReference>
<accession>A0A9P5Z2K6</accession>
<sequence>MSIFYAYINNISDHCWRMVAVFANRAVADEWWRAISTSSVSSHFQRLSPQFYTHDASKANVYDFFTDSRFSNISDQFRGKLLLTVLEDTYARISFSVIPVQEVTDHISGNWCIYLLSLSEVPKSRPLRFYIRSKTDPARYWQLSNGGELCLSNTAHTRFQVKARNVPDGTVMIGSDMIYLHVGVGKQNLIVSDYHHALTGSSGLQAVSEGVPHEFCFSDLENGHFSVEGTFDCLVINSSDSRKESWILA</sequence>
<evidence type="ECO:0000313" key="2">
    <source>
        <dbReference type="Proteomes" id="UP000807469"/>
    </source>
</evidence>
<organism evidence="1 2">
    <name type="scientific">Pholiota conissans</name>
    <dbReference type="NCBI Taxonomy" id="109636"/>
    <lineage>
        <taxon>Eukaryota</taxon>
        <taxon>Fungi</taxon>
        <taxon>Dikarya</taxon>
        <taxon>Basidiomycota</taxon>
        <taxon>Agaricomycotina</taxon>
        <taxon>Agaricomycetes</taxon>
        <taxon>Agaricomycetidae</taxon>
        <taxon>Agaricales</taxon>
        <taxon>Agaricineae</taxon>
        <taxon>Strophariaceae</taxon>
        <taxon>Pholiota</taxon>
    </lineage>
</organism>
<gene>
    <name evidence="1" type="ORF">BDN70DRAFT_625204</name>
</gene>